<organism evidence="1 2">
    <name type="scientific">Canavalia gladiata</name>
    <name type="common">Sword bean</name>
    <name type="synonym">Dolichos gladiatus</name>
    <dbReference type="NCBI Taxonomy" id="3824"/>
    <lineage>
        <taxon>Eukaryota</taxon>
        <taxon>Viridiplantae</taxon>
        <taxon>Streptophyta</taxon>
        <taxon>Embryophyta</taxon>
        <taxon>Tracheophyta</taxon>
        <taxon>Spermatophyta</taxon>
        <taxon>Magnoliopsida</taxon>
        <taxon>eudicotyledons</taxon>
        <taxon>Gunneridae</taxon>
        <taxon>Pentapetalae</taxon>
        <taxon>rosids</taxon>
        <taxon>fabids</taxon>
        <taxon>Fabales</taxon>
        <taxon>Fabaceae</taxon>
        <taxon>Papilionoideae</taxon>
        <taxon>50 kb inversion clade</taxon>
        <taxon>NPAAA clade</taxon>
        <taxon>indigoferoid/millettioid clade</taxon>
        <taxon>Phaseoleae</taxon>
        <taxon>Canavalia</taxon>
    </lineage>
</organism>
<comment type="caution">
    <text evidence="1">The sequence shown here is derived from an EMBL/GenBank/DDBJ whole genome shotgun (WGS) entry which is preliminary data.</text>
</comment>
<evidence type="ECO:0000313" key="2">
    <source>
        <dbReference type="Proteomes" id="UP001367508"/>
    </source>
</evidence>
<dbReference type="EMBL" id="JAYMYQ010000009">
    <property type="protein sequence ID" value="KAK7313680.1"/>
    <property type="molecule type" value="Genomic_DNA"/>
</dbReference>
<reference evidence="1 2" key="1">
    <citation type="submission" date="2024-01" db="EMBL/GenBank/DDBJ databases">
        <title>The genomes of 5 underutilized Papilionoideae crops provide insights into root nodulation and disease resistanc.</title>
        <authorList>
            <person name="Jiang F."/>
        </authorList>
    </citation>
    <scope>NUCLEOTIDE SEQUENCE [LARGE SCALE GENOMIC DNA]</scope>
    <source>
        <strain evidence="1">LVBAO_FW01</strain>
        <tissue evidence="1">Leaves</tissue>
    </source>
</reference>
<dbReference type="AlphaFoldDB" id="A0AAN9KA09"/>
<dbReference type="Proteomes" id="UP001367508">
    <property type="component" value="Unassembled WGS sequence"/>
</dbReference>
<proteinExistence type="predicted"/>
<sequence>MAHDACGRAWASCRTILMASQLFPIRAAFSMHLVGPIMLLTLGGMDSDRSRWPPKEKIEPQCEATSGDKQMVILLSLVTVCAFVQVWTGEQGLFPITPRTSSDLINTLKLDNGEGPMLGSDPTMALKHSNSEIRIAWRS</sequence>
<keyword evidence="2" id="KW-1185">Reference proteome</keyword>
<accession>A0AAN9KA09</accession>
<gene>
    <name evidence="1" type="ORF">VNO77_38870</name>
</gene>
<evidence type="ECO:0000313" key="1">
    <source>
        <dbReference type="EMBL" id="KAK7313680.1"/>
    </source>
</evidence>
<name>A0AAN9KA09_CANGL</name>
<protein>
    <submittedName>
        <fullName evidence="1">Uncharacterized protein</fullName>
    </submittedName>
</protein>